<dbReference type="AlphaFoldDB" id="A0A4C1ZDW5"/>
<gene>
    <name evidence="1" type="ORF">EVAR_64100_1</name>
</gene>
<protein>
    <submittedName>
        <fullName evidence="1">Uncharacterized protein</fullName>
    </submittedName>
</protein>
<sequence length="201" mass="22850">MFSFTTTYGVVIDPFSRGIYLEKRTHPVEQSSRRTRVPFQCPSTMADGAARRRARGPRRRTGPLIIHRGCLSCGRRTAATIAITTPDAIWDARLAPSERLYIHNFCHAILHSNLTSLKTKLLIVSFAIRASISQTSISDVARPRRPARRAVSCSRPGSHADAFHFARRERRRLAFVYRRGRRTESFDCRRFLLSAIVIVGR</sequence>
<keyword evidence="2" id="KW-1185">Reference proteome</keyword>
<proteinExistence type="predicted"/>
<evidence type="ECO:0000313" key="1">
    <source>
        <dbReference type="EMBL" id="GBP86971.1"/>
    </source>
</evidence>
<dbReference type="EMBL" id="BGZK01001827">
    <property type="protein sequence ID" value="GBP86971.1"/>
    <property type="molecule type" value="Genomic_DNA"/>
</dbReference>
<organism evidence="1 2">
    <name type="scientific">Eumeta variegata</name>
    <name type="common">Bagworm moth</name>
    <name type="synonym">Eumeta japonica</name>
    <dbReference type="NCBI Taxonomy" id="151549"/>
    <lineage>
        <taxon>Eukaryota</taxon>
        <taxon>Metazoa</taxon>
        <taxon>Ecdysozoa</taxon>
        <taxon>Arthropoda</taxon>
        <taxon>Hexapoda</taxon>
        <taxon>Insecta</taxon>
        <taxon>Pterygota</taxon>
        <taxon>Neoptera</taxon>
        <taxon>Endopterygota</taxon>
        <taxon>Lepidoptera</taxon>
        <taxon>Glossata</taxon>
        <taxon>Ditrysia</taxon>
        <taxon>Tineoidea</taxon>
        <taxon>Psychidae</taxon>
        <taxon>Oiketicinae</taxon>
        <taxon>Eumeta</taxon>
    </lineage>
</organism>
<evidence type="ECO:0000313" key="2">
    <source>
        <dbReference type="Proteomes" id="UP000299102"/>
    </source>
</evidence>
<accession>A0A4C1ZDW5</accession>
<reference evidence="1 2" key="1">
    <citation type="journal article" date="2019" name="Commun. Biol.">
        <title>The bagworm genome reveals a unique fibroin gene that provides high tensile strength.</title>
        <authorList>
            <person name="Kono N."/>
            <person name="Nakamura H."/>
            <person name="Ohtoshi R."/>
            <person name="Tomita M."/>
            <person name="Numata K."/>
            <person name="Arakawa K."/>
        </authorList>
    </citation>
    <scope>NUCLEOTIDE SEQUENCE [LARGE SCALE GENOMIC DNA]</scope>
</reference>
<comment type="caution">
    <text evidence="1">The sequence shown here is derived from an EMBL/GenBank/DDBJ whole genome shotgun (WGS) entry which is preliminary data.</text>
</comment>
<dbReference type="Proteomes" id="UP000299102">
    <property type="component" value="Unassembled WGS sequence"/>
</dbReference>
<name>A0A4C1ZDW5_EUMVA</name>